<evidence type="ECO:0000313" key="1">
    <source>
        <dbReference type="EMBL" id="SBS32731.1"/>
    </source>
</evidence>
<dbReference type="STRING" id="1792290.MSP8886_02531"/>
<protein>
    <submittedName>
        <fullName evidence="1">Uncharacterized protein</fullName>
    </submittedName>
</protein>
<evidence type="ECO:0000313" key="2">
    <source>
        <dbReference type="Proteomes" id="UP000092544"/>
    </source>
</evidence>
<proteinExistence type="predicted"/>
<accession>A0A1A8TK91</accession>
<organism evidence="1 2">
    <name type="scientific">Marinomonas spartinae</name>
    <dbReference type="NCBI Taxonomy" id="1792290"/>
    <lineage>
        <taxon>Bacteria</taxon>
        <taxon>Pseudomonadati</taxon>
        <taxon>Pseudomonadota</taxon>
        <taxon>Gammaproteobacteria</taxon>
        <taxon>Oceanospirillales</taxon>
        <taxon>Oceanospirillaceae</taxon>
        <taxon>Marinomonas</taxon>
    </lineage>
</organism>
<dbReference type="RefSeq" id="WP_067016917.1">
    <property type="nucleotide sequence ID" value="NZ_FLOB01000005.1"/>
</dbReference>
<sequence>MLLENHTPTVFSSLSSLSSALYLYSSSPKQGMIALGKAISLLRQQAKQDVNSLSFLARLELMQEAVESSIRLGAVYDADLYQAFFEASDALEQVIYASSLEGDYSEQALFLLDRQRTCWQVLEASLGRRAYSPVCHYYTEFKESSRFPLSKILQSLSQIGEVAFHLDSASSEEELNGIINLKTPQPMAWLQSQYTHLTWRLGVEEESKKTNSVQQITFPAATYSSLFLSSYLPRQEHYYVLDTLAAWIHSNVYQAFAECFSPVNFVGQIEQASRRVPFTDLVHPISFDSPTLSALPIRISGAFWAYFQGEKNDSSSMLSQDKCNALIYLGRDHLSSNVYVVESKHHVFVLDQGDCQGVYPFDPLALYQVDGHENKWCYSYQEGRIAQVVFAATTLDEMSEKSAVLEGGKQVVLISQGGKLYAVVCSKVTVSEAVCGYCDCIGQLAKNIWLTSYGDVFLEPWLMENVSFVNYVAPKRNDIKEATKNGYYQLTVSGVSIWLEASLVQAILPYDVCKKVGEVLVYGIQYFQRFIRGIGDKTVAFSIVIKGLGGFVIDAQTCVWHEKVSIEPCEDIASFIVQKETDFVVTLCSNENNKDYILNTRNVDDFVAFVWPALSLPKE</sequence>
<keyword evidence="2" id="KW-1185">Reference proteome</keyword>
<dbReference type="EMBL" id="FLOB01000005">
    <property type="protein sequence ID" value="SBS32731.1"/>
    <property type="molecule type" value="Genomic_DNA"/>
</dbReference>
<gene>
    <name evidence="1" type="ORF">MSP8886_02531</name>
</gene>
<name>A0A1A8TK91_9GAMM</name>
<dbReference type="Proteomes" id="UP000092544">
    <property type="component" value="Unassembled WGS sequence"/>
</dbReference>
<dbReference type="AlphaFoldDB" id="A0A1A8TK91"/>
<reference evidence="1 2" key="1">
    <citation type="submission" date="2016-06" db="EMBL/GenBank/DDBJ databases">
        <authorList>
            <person name="Kjaerup R.B."/>
            <person name="Dalgaard T.S."/>
            <person name="Juul-Madsen H.R."/>
        </authorList>
    </citation>
    <scope>NUCLEOTIDE SEQUENCE [LARGE SCALE GENOMIC DNA]</scope>
    <source>
        <strain evidence="1 2">CECT 8886</strain>
    </source>
</reference>